<dbReference type="SUPFAM" id="SSF56112">
    <property type="entry name" value="Protein kinase-like (PK-like)"/>
    <property type="match status" value="1"/>
</dbReference>
<dbReference type="PROSITE" id="PS00107">
    <property type="entry name" value="PROTEIN_KINASE_ATP"/>
    <property type="match status" value="1"/>
</dbReference>
<keyword evidence="14" id="KW-0802">TPR repeat</keyword>
<evidence type="ECO:0000256" key="2">
    <source>
        <dbReference type="ARBA" id="ARBA00006529"/>
    </source>
</evidence>
<dbReference type="Gene3D" id="1.25.40.10">
    <property type="entry name" value="Tetratricopeptide repeat domain"/>
    <property type="match status" value="1"/>
</dbReference>
<evidence type="ECO:0000256" key="5">
    <source>
        <dbReference type="ARBA" id="ARBA00022679"/>
    </source>
</evidence>
<dbReference type="InterPro" id="IPR008271">
    <property type="entry name" value="Ser/Thr_kinase_AS"/>
</dbReference>
<dbReference type="PANTHER" id="PTHR11584:SF394">
    <property type="entry name" value="APOPTOTIC SIGNAL-REGULATING KINASE 1, ISOFORM C"/>
    <property type="match status" value="1"/>
</dbReference>
<dbReference type="EMBL" id="JAUCMV010000002">
    <property type="protein sequence ID" value="KAK0419183.1"/>
    <property type="molecule type" value="Genomic_DNA"/>
</dbReference>
<evidence type="ECO:0000256" key="17">
    <source>
        <dbReference type="SAM" id="MobiDB-lite"/>
    </source>
</evidence>
<evidence type="ECO:0000256" key="1">
    <source>
        <dbReference type="ARBA" id="ARBA00001946"/>
    </source>
</evidence>
<evidence type="ECO:0000256" key="9">
    <source>
        <dbReference type="ARBA" id="ARBA00022840"/>
    </source>
</evidence>
<accession>A0AA39I7D6</accession>
<comment type="similarity">
    <text evidence="2">Belongs to the protein kinase superfamily. STE Ser/Thr protein kinase family. MAP kinase kinase kinase subfamily.</text>
</comment>
<dbReference type="GO" id="GO:0004709">
    <property type="term" value="F:MAP kinase kinase kinase activity"/>
    <property type="evidence" value="ECO:0007669"/>
    <property type="project" value="UniProtKB-EC"/>
</dbReference>
<dbReference type="Proteomes" id="UP001175271">
    <property type="component" value="Unassembled WGS sequence"/>
</dbReference>
<comment type="catalytic activity">
    <reaction evidence="12">
        <text>L-threonyl-[protein] + ATP = O-phospho-L-threonyl-[protein] + ADP + H(+)</text>
        <dbReference type="Rhea" id="RHEA:46608"/>
        <dbReference type="Rhea" id="RHEA-COMP:11060"/>
        <dbReference type="Rhea" id="RHEA-COMP:11605"/>
        <dbReference type="ChEBI" id="CHEBI:15378"/>
        <dbReference type="ChEBI" id="CHEBI:30013"/>
        <dbReference type="ChEBI" id="CHEBI:30616"/>
        <dbReference type="ChEBI" id="CHEBI:61977"/>
        <dbReference type="ChEBI" id="CHEBI:456216"/>
        <dbReference type="EC" id="2.7.11.25"/>
    </reaction>
</comment>
<dbReference type="InterPro" id="IPR043969">
    <property type="entry name" value="MAP3K_PH"/>
</dbReference>
<protein>
    <recommendedName>
        <fullName evidence="3">mitogen-activated protein kinase kinase kinase</fullName>
        <ecNumber evidence="3">2.7.11.25</ecNumber>
    </recommendedName>
</protein>
<evidence type="ECO:0000256" key="11">
    <source>
        <dbReference type="ARBA" id="ARBA00023054"/>
    </source>
</evidence>
<dbReference type="Pfam" id="PF00069">
    <property type="entry name" value="Pkinase"/>
    <property type="match status" value="1"/>
</dbReference>
<reference evidence="19" key="1">
    <citation type="submission" date="2023-06" db="EMBL/GenBank/DDBJ databases">
        <title>Genomic analysis of the entomopathogenic nematode Steinernema hermaphroditum.</title>
        <authorList>
            <person name="Schwarz E.M."/>
            <person name="Heppert J.K."/>
            <person name="Baniya A."/>
            <person name="Schwartz H.T."/>
            <person name="Tan C.-H."/>
            <person name="Antoshechkin I."/>
            <person name="Sternberg P.W."/>
            <person name="Goodrich-Blair H."/>
            <person name="Dillman A.R."/>
        </authorList>
    </citation>
    <scope>NUCLEOTIDE SEQUENCE</scope>
    <source>
        <strain evidence="19">PS9179</strain>
        <tissue evidence="19">Whole animal</tissue>
    </source>
</reference>
<dbReference type="GO" id="GO:0046872">
    <property type="term" value="F:metal ion binding"/>
    <property type="evidence" value="ECO:0007669"/>
    <property type="project" value="UniProtKB-KW"/>
</dbReference>
<keyword evidence="11 16" id="KW-0175">Coiled coil</keyword>
<name>A0AA39I7D6_9BILA</name>
<keyword evidence="10" id="KW-0460">Magnesium</keyword>
<dbReference type="InterPro" id="IPR046873">
    <property type="entry name" value="HisK-N-like"/>
</dbReference>
<dbReference type="InterPro" id="IPR046872">
    <property type="entry name" value="DRHyd-ASK"/>
</dbReference>
<comment type="catalytic activity">
    <reaction evidence="13">
        <text>L-seryl-[protein] + ATP = O-phospho-L-seryl-[protein] + ADP + H(+)</text>
        <dbReference type="Rhea" id="RHEA:17989"/>
        <dbReference type="Rhea" id="RHEA-COMP:9863"/>
        <dbReference type="Rhea" id="RHEA-COMP:11604"/>
        <dbReference type="ChEBI" id="CHEBI:15378"/>
        <dbReference type="ChEBI" id="CHEBI:29999"/>
        <dbReference type="ChEBI" id="CHEBI:30616"/>
        <dbReference type="ChEBI" id="CHEBI:83421"/>
        <dbReference type="ChEBI" id="CHEBI:456216"/>
        <dbReference type="EC" id="2.7.11.25"/>
    </reaction>
</comment>
<feature type="binding site" evidence="15">
    <location>
        <position position="686"/>
    </location>
    <ligand>
        <name>ATP</name>
        <dbReference type="ChEBI" id="CHEBI:30616"/>
    </ligand>
</feature>
<evidence type="ECO:0000256" key="3">
    <source>
        <dbReference type="ARBA" id="ARBA00012406"/>
    </source>
</evidence>
<evidence type="ECO:0000256" key="15">
    <source>
        <dbReference type="PROSITE-ProRule" id="PRU10141"/>
    </source>
</evidence>
<evidence type="ECO:0000256" key="7">
    <source>
        <dbReference type="ARBA" id="ARBA00022741"/>
    </source>
</evidence>
<dbReference type="InterPro" id="IPR019734">
    <property type="entry name" value="TPR_rpt"/>
</dbReference>
<feature type="repeat" description="TPR" evidence="14">
    <location>
        <begin position="366"/>
        <end position="399"/>
    </location>
</feature>
<evidence type="ECO:0000256" key="6">
    <source>
        <dbReference type="ARBA" id="ARBA00022723"/>
    </source>
</evidence>
<keyword evidence="9 15" id="KW-0067">ATP-binding</keyword>
<dbReference type="InterPro" id="IPR025136">
    <property type="entry name" value="MAP3K_TRAF-bd"/>
</dbReference>
<dbReference type="PROSITE" id="PS00108">
    <property type="entry name" value="PROTEIN_KINASE_ST"/>
    <property type="match status" value="1"/>
</dbReference>
<evidence type="ECO:0000256" key="4">
    <source>
        <dbReference type="ARBA" id="ARBA00022527"/>
    </source>
</evidence>
<evidence type="ECO:0000313" key="19">
    <source>
        <dbReference type="EMBL" id="KAK0419183.1"/>
    </source>
</evidence>
<feature type="compositionally biased region" description="Basic and acidic residues" evidence="17">
    <location>
        <begin position="1263"/>
        <end position="1274"/>
    </location>
</feature>
<evidence type="ECO:0000256" key="14">
    <source>
        <dbReference type="PROSITE-ProRule" id="PRU00339"/>
    </source>
</evidence>
<dbReference type="InterPro" id="IPR017441">
    <property type="entry name" value="Protein_kinase_ATP_BS"/>
</dbReference>
<dbReference type="Pfam" id="PF20309">
    <property type="entry name" value="DRHyd-ASK"/>
    <property type="match status" value="1"/>
</dbReference>
<evidence type="ECO:0000256" key="10">
    <source>
        <dbReference type="ARBA" id="ARBA00022842"/>
    </source>
</evidence>
<dbReference type="InterPro" id="IPR000719">
    <property type="entry name" value="Prot_kinase_dom"/>
</dbReference>
<dbReference type="Pfam" id="PF20302">
    <property type="entry name" value="HisK-N-like"/>
    <property type="match status" value="1"/>
</dbReference>
<dbReference type="EC" id="2.7.11.25" evidence="3"/>
<dbReference type="Pfam" id="PF13281">
    <property type="entry name" value="MAP3K_TRAF_bd"/>
    <property type="match status" value="1"/>
</dbReference>
<dbReference type="SMART" id="SM00220">
    <property type="entry name" value="S_TKc"/>
    <property type="match status" value="1"/>
</dbReference>
<evidence type="ECO:0000256" key="8">
    <source>
        <dbReference type="ARBA" id="ARBA00022777"/>
    </source>
</evidence>
<dbReference type="Gene3D" id="1.10.510.10">
    <property type="entry name" value="Transferase(Phosphotransferase) domain 1"/>
    <property type="match status" value="1"/>
</dbReference>
<dbReference type="PROSITE" id="PS50005">
    <property type="entry name" value="TPR"/>
    <property type="match status" value="1"/>
</dbReference>
<dbReference type="InterPro" id="IPR011009">
    <property type="entry name" value="Kinase-like_dom_sf"/>
</dbReference>
<comment type="caution">
    <text evidence="19">The sequence shown here is derived from an EMBL/GenBank/DDBJ whole genome shotgun (WGS) entry which is preliminary data.</text>
</comment>
<organism evidence="19 20">
    <name type="scientific">Steinernema hermaphroditum</name>
    <dbReference type="NCBI Taxonomy" id="289476"/>
    <lineage>
        <taxon>Eukaryota</taxon>
        <taxon>Metazoa</taxon>
        <taxon>Ecdysozoa</taxon>
        <taxon>Nematoda</taxon>
        <taxon>Chromadorea</taxon>
        <taxon>Rhabditida</taxon>
        <taxon>Tylenchina</taxon>
        <taxon>Panagrolaimomorpha</taxon>
        <taxon>Strongyloidoidea</taxon>
        <taxon>Steinernematidae</taxon>
        <taxon>Steinernema</taxon>
    </lineage>
</organism>
<feature type="region of interest" description="Disordered" evidence="17">
    <location>
        <begin position="1263"/>
        <end position="1292"/>
    </location>
</feature>
<gene>
    <name evidence="19" type="ORF">QR680_013999</name>
</gene>
<keyword evidence="5" id="KW-0808">Transferase</keyword>
<evidence type="ECO:0000256" key="13">
    <source>
        <dbReference type="ARBA" id="ARBA00048329"/>
    </source>
</evidence>
<comment type="cofactor">
    <cofactor evidence="1">
        <name>Mg(2+)</name>
        <dbReference type="ChEBI" id="CHEBI:18420"/>
    </cofactor>
</comment>
<dbReference type="GO" id="GO:0005524">
    <property type="term" value="F:ATP binding"/>
    <property type="evidence" value="ECO:0007669"/>
    <property type="project" value="UniProtKB-UniRule"/>
</dbReference>
<evidence type="ECO:0000256" key="12">
    <source>
        <dbReference type="ARBA" id="ARBA00047559"/>
    </source>
</evidence>
<dbReference type="Pfam" id="PF19039">
    <property type="entry name" value="ASK_PH"/>
    <property type="match status" value="1"/>
</dbReference>
<keyword evidence="8" id="KW-0418">Kinase</keyword>
<dbReference type="PANTHER" id="PTHR11584">
    <property type="entry name" value="SERINE/THREONINE PROTEIN KINASE"/>
    <property type="match status" value="1"/>
</dbReference>
<feature type="domain" description="Protein kinase" evidence="18">
    <location>
        <begin position="657"/>
        <end position="918"/>
    </location>
</feature>
<evidence type="ECO:0000313" key="20">
    <source>
        <dbReference type="Proteomes" id="UP001175271"/>
    </source>
</evidence>
<dbReference type="SUPFAM" id="SSF47769">
    <property type="entry name" value="SAM/Pointed domain"/>
    <property type="match status" value="1"/>
</dbReference>
<dbReference type="Gene3D" id="3.30.200.20">
    <property type="entry name" value="Phosphorylase Kinase, domain 1"/>
    <property type="match status" value="1"/>
</dbReference>
<evidence type="ECO:0000259" key="18">
    <source>
        <dbReference type="PROSITE" id="PS50011"/>
    </source>
</evidence>
<keyword evidence="6" id="KW-0479">Metal-binding</keyword>
<proteinExistence type="inferred from homology"/>
<dbReference type="InterPro" id="IPR013761">
    <property type="entry name" value="SAM/pointed_sf"/>
</dbReference>
<sequence>MAEQQPQPPGFTVTTDSTGNIVCPITCSPPLIHRQAPGGPGTRPAMQNARKLQVVMVIDGKVQKYLKAREMACTDVQRVADSLNINLTRIDFDRLDFGETNTLDTFYNADVVIVDVTITHQQPSLCYHIGVRESMGQTYNMVITFWTEDSTELHIMEALRKTLAHLPLIVYLLPHESGPLMSVDKVSKIDNVAARVRTETDHIIDKMPPHLRNNGMLVKFRTRLKNALENVQVEASKHQRDKFMSDLRKARELVSVDEANAFLDKMRIRLDNPDVLSIETVHQYLLSYRDNQNYDAMINLIDDLSKIDMCRQIVEFSAISFLYSFALNRRNKEGDRDRALKNVLQIIEQNGDNTISPDVICLAGRIYKDKFIGSNYEDRESLDRAIEWYRRAFELSPLEYSGINLTTLLKVRGEQFEHNGEMQQIAIVLNSLLGRKGALQNLTDYWDVATFFEVSVLAEDYNKACQAAQKMVMLKPPNWFLKSTMENIKLINRCAATLSPIEKEKQTFLFWSEFFMEATDGGSSIACARFPVLIQEVTKQFTPSYLTLNYNEGSLILSHVLENSQQKKPPPGIHRWHFTASNIKAVSASKRDDRSMFLYVHENSDDFNLIFPTAPHCNKVMESLIEMMNELEGDSGKVLHDCEQENQIEYEYELNNNRDRVVLGRGTYGTVYSARDLTTQRSIVVKEVEVKNEEEVQPLMEEIQLHSTLSHQNIVQYLGSKLLKQETGNDIFLIFMEQVPGGSLSSLLRSKWGPLDNEQTMSIYGRQILEGLKYLHEQKIVHRDIKGDNVLVNTYSGVCKISDFGTCKRLAGLNPVTETFAGTLQYMAPEVIDHGQRGYGAPADIWSFGCTMIEMATGRPPFVELGSPQAAMFKVGMFKAHPPIPPLSERASRFIRSCFEPDPVKRPTAAQLLQDIFIQQYVHHSVFSRNRSGSMNKKHIDGGKHNREIQRSSSHMSGMGLSTMNAAAKETNTVKETSLSQTQVSSGKTLNFGASETRRSNRQRTGEKLHLLISQAPDTNTGDNLSNRSISPCTFHLSQPSSPQVAEENHVHTPLTASPSLGVSLSHSGMSSSSIQSFATFQSTSGSGPAPLGLGLGSLNRTTSDDSSMSNRFFTLKKDSERRTTLSSFMSEYRSQIVEAWHKRMQTELPPCQEIAVTTEMLETLLFGMRDFIHSKEPRGLQNAIESLKAQLDYDPSALSQLNNALYIFSDAIQPTLRLQSIKPHWMFALDNLIRSAVQTALSFLSPDLLALLSVQDSKRSRDLAGSHSEHSTVDSRPNSAPPPDLDGSGSLQCLNGVRGSIGGGSDGAINSESRKQLKSLTEQNKRLFEELLSVEREFKELLQATLMDKRMRLERLTEFIASSDTANICHLLPSMSDEAGSSGFLPISPSQMDGTVKLLNTKSSPSTASDQGFVNGGDAELIEWLKSLDVDDVSICKMTEEQYTKKDMLDFVTREEILGLGVKGGIACRIWRHILHYRQSRSNLRKGLESASSTVESEYFSPMGFSSHESLADL</sequence>
<keyword evidence="7 15" id="KW-0547">Nucleotide-binding</keyword>
<evidence type="ECO:0000256" key="16">
    <source>
        <dbReference type="SAM" id="Coils"/>
    </source>
</evidence>
<dbReference type="PROSITE" id="PS50011">
    <property type="entry name" value="PROTEIN_KINASE_DOM"/>
    <property type="match status" value="1"/>
</dbReference>
<keyword evidence="20" id="KW-1185">Reference proteome</keyword>
<dbReference type="InterPro" id="IPR011990">
    <property type="entry name" value="TPR-like_helical_dom_sf"/>
</dbReference>
<keyword evidence="4" id="KW-0723">Serine/threonine-protein kinase</keyword>
<feature type="coiled-coil region" evidence="16">
    <location>
        <begin position="1311"/>
        <end position="1345"/>
    </location>
</feature>